<keyword evidence="1" id="KW-0808">Transferase</keyword>
<reference evidence="1 2" key="1">
    <citation type="journal article" date="2021" name="ISME J.">
        <title>Genomic evolution of the class Acidithiobacillia: deep-branching Proteobacteria living in extreme acidic conditions.</title>
        <authorList>
            <person name="Moya-Beltran A."/>
            <person name="Beard S."/>
            <person name="Rojas-Villalobos C."/>
            <person name="Issotta F."/>
            <person name="Gallardo Y."/>
            <person name="Ulloa R."/>
            <person name="Giaveno A."/>
            <person name="Degli Esposti M."/>
            <person name="Johnson D.B."/>
            <person name="Quatrini R."/>
        </authorList>
    </citation>
    <scope>NUCLEOTIDE SEQUENCE [LARGE SCALE GENOMIC DNA]</scope>
    <source>
        <strain evidence="1 2">GG1-14</strain>
    </source>
</reference>
<name>A0ACD5HHF9_9PROT</name>
<sequence length="335" mass="38417">MNAKYSKNNNSNPIATIIILACRRTKFIAKAISSVLEQTRTDFELIIADDSNSVEIKKICSGFSDQRLSYYANNECLGVLKNCEKSLSIASGKYVSFLSDDDFIDPEYLAIMVGVMEKYKNIALAFCDNWIVDEDGIRDLEKSDKHAIYWKRNVLLGGELKNPVGALFDGSIIIGTASLYRKSMVNSSMAYKDVGVCADLWAACVYVHFELPIYYVNKRLLSYRVHKDSETNRGDSALPDSERFIYNFILQEGWFQEKKDLIYKRLDDATFRSAKSRLINGQRDEARKIFHTGLRKYRSYRWILGYALSLMPNRMASALLNFVQKKDFYSNVRVP</sequence>
<proteinExistence type="predicted"/>
<evidence type="ECO:0000313" key="1">
    <source>
        <dbReference type="EMBL" id="XRI74372.1"/>
    </source>
</evidence>
<protein>
    <submittedName>
        <fullName evidence="1">Glycosyltransferase</fullName>
        <ecNumber evidence="1">2.4.-.-</ecNumber>
    </submittedName>
</protein>
<keyword evidence="1" id="KW-0328">Glycosyltransferase</keyword>
<dbReference type="EC" id="2.4.-.-" evidence="1"/>
<organism evidence="1 2">
    <name type="scientific">Acidithiobacillus montserratensis</name>
    <dbReference type="NCBI Taxonomy" id="2729135"/>
    <lineage>
        <taxon>Bacteria</taxon>
        <taxon>Pseudomonadati</taxon>
        <taxon>Pseudomonadota</taxon>
        <taxon>Acidithiobacillia</taxon>
        <taxon>Acidithiobacillales</taxon>
        <taxon>Acidithiobacillaceae</taxon>
        <taxon>Acidithiobacillus</taxon>
    </lineage>
</organism>
<dbReference type="EMBL" id="CP127526">
    <property type="protein sequence ID" value="XRI74372.1"/>
    <property type="molecule type" value="Genomic_DNA"/>
</dbReference>
<accession>A0ACD5HHF9</accession>
<keyword evidence="2" id="KW-1185">Reference proteome</keyword>
<dbReference type="Proteomes" id="UP001195965">
    <property type="component" value="Chromosome"/>
</dbReference>
<evidence type="ECO:0000313" key="2">
    <source>
        <dbReference type="Proteomes" id="UP001195965"/>
    </source>
</evidence>
<gene>
    <name evidence="1" type="ORF">HHS34_004020</name>
</gene>